<dbReference type="STRING" id="556325.BHE16_05920"/>
<gene>
    <name evidence="3" type="ORF">BHE16_05920</name>
</gene>
<feature type="compositionally biased region" description="Low complexity" evidence="1">
    <location>
        <begin position="201"/>
        <end position="225"/>
    </location>
</feature>
<evidence type="ECO:0000259" key="2">
    <source>
        <dbReference type="Pfam" id="PF01936"/>
    </source>
</evidence>
<accession>A0A1L2ZQY7</accession>
<feature type="domain" description="NYN" evidence="2">
    <location>
        <begin position="6"/>
        <end position="148"/>
    </location>
</feature>
<dbReference type="AlphaFoldDB" id="A0A1L2ZQY7"/>
<organism evidence="3 4">
    <name type="scientific">Neomicrococcus aestuarii</name>
    <dbReference type="NCBI Taxonomy" id="556325"/>
    <lineage>
        <taxon>Bacteria</taxon>
        <taxon>Bacillati</taxon>
        <taxon>Actinomycetota</taxon>
        <taxon>Actinomycetes</taxon>
        <taxon>Micrococcales</taxon>
        <taxon>Micrococcaceae</taxon>
        <taxon>Neomicrococcus</taxon>
    </lineage>
</organism>
<dbReference type="KEGG" id="nae:BHE16_05920"/>
<proteinExistence type="predicted"/>
<evidence type="ECO:0000313" key="4">
    <source>
        <dbReference type="Proteomes" id="UP000183530"/>
    </source>
</evidence>
<evidence type="ECO:0000313" key="3">
    <source>
        <dbReference type="EMBL" id="APF41764.1"/>
    </source>
</evidence>
<dbReference type="OrthoDB" id="9800236at2"/>
<evidence type="ECO:0000256" key="1">
    <source>
        <dbReference type="SAM" id="MobiDB-lite"/>
    </source>
</evidence>
<dbReference type="EMBL" id="CP018135">
    <property type="protein sequence ID" value="APF41764.1"/>
    <property type="molecule type" value="Genomic_DNA"/>
</dbReference>
<dbReference type="Gene3D" id="3.40.50.1010">
    <property type="entry name" value="5'-nuclease"/>
    <property type="match status" value="1"/>
</dbReference>
<dbReference type="Proteomes" id="UP000183530">
    <property type="component" value="Chromosome"/>
</dbReference>
<name>A0A1L2ZQY7_9MICC</name>
<dbReference type="GO" id="GO:0004540">
    <property type="term" value="F:RNA nuclease activity"/>
    <property type="evidence" value="ECO:0007669"/>
    <property type="project" value="InterPro"/>
</dbReference>
<feature type="region of interest" description="Disordered" evidence="1">
    <location>
        <begin position="187"/>
        <end position="241"/>
    </location>
</feature>
<protein>
    <submittedName>
        <fullName evidence="3">NYN domain protein</fullName>
    </submittedName>
</protein>
<dbReference type="InterPro" id="IPR021139">
    <property type="entry name" value="NYN"/>
</dbReference>
<reference evidence="3 4" key="1">
    <citation type="submission" date="2016-11" db="EMBL/GenBank/DDBJ databases">
        <title>Genome sequencing of Zhihengliuella aestuarii B18 antagonistic to Plasmodiophora brassicae.</title>
        <authorList>
            <person name="Luo Y."/>
        </authorList>
    </citation>
    <scope>NUCLEOTIDE SEQUENCE [LARGE SCALE GENOMIC DNA]</scope>
    <source>
        <strain evidence="3 4">B18</strain>
    </source>
</reference>
<sequence length="359" mass="38787">MYSQRAIFIDAGFLHAAGGMHVAGTSLRKATRIDHERLIKGILETTEKHSGLDLLRLYWYDAAKDALFTPEHKKIGLLPGVKVRLGRMSYEGNQKGVDLKLGLDLVGIARNRAASVGYLLSGDDDLAEAVEEAQDLGMKVVLVCLEDASSRLGVRSVAENLALRVDSIINIPNSLIETSFLRQVLESPGPVEPLPGDPTQASPAGPASGTAAASSSSADALACAPQPARPTPLNIKPARPKKPLEYTPPQFAVSESTLVYSSTHHSSGLVLGSEEDAPLSVATEVGARVATHWYGTVTQQELSDLLVDRPLLPADIDRVLLKDCAQIIGEYKTDYRSIRHELRRAFWAELEELISGKRV</sequence>
<keyword evidence="4" id="KW-1185">Reference proteome</keyword>
<dbReference type="Pfam" id="PF01936">
    <property type="entry name" value="NYN"/>
    <property type="match status" value="1"/>
</dbReference>
<dbReference type="RefSeq" id="WP_071895225.1">
    <property type="nucleotide sequence ID" value="NZ_CP018135.1"/>
</dbReference>